<keyword evidence="1" id="KW-1133">Transmembrane helix</keyword>
<evidence type="ECO:0000256" key="1">
    <source>
        <dbReference type="SAM" id="Phobius"/>
    </source>
</evidence>
<keyword evidence="3" id="KW-1185">Reference proteome</keyword>
<dbReference type="STRING" id="873449.STRCR_0262"/>
<name>G5JNU9_STRCG</name>
<feature type="transmembrane region" description="Helical" evidence="1">
    <location>
        <begin position="143"/>
        <end position="165"/>
    </location>
</feature>
<accession>G5JNU9</accession>
<organism evidence="2 3">
    <name type="scientific">Streptococcus criceti HS-6</name>
    <dbReference type="NCBI Taxonomy" id="873449"/>
    <lineage>
        <taxon>Bacteria</taxon>
        <taxon>Bacillati</taxon>
        <taxon>Bacillota</taxon>
        <taxon>Bacilli</taxon>
        <taxon>Lactobacillales</taxon>
        <taxon>Streptococcaceae</taxon>
        <taxon>Streptococcus</taxon>
    </lineage>
</organism>
<evidence type="ECO:0000313" key="2">
    <source>
        <dbReference type="EMBL" id="EHI75565.1"/>
    </source>
</evidence>
<gene>
    <name evidence="2" type="ORF">STRCR_0262</name>
</gene>
<protein>
    <recommendedName>
        <fullName evidence="4">Type VII secretion protein EssA</fullName>
    </recommendedName>
</protein>
<dbReference type="Proteomes" id="UP000004322">
    <property type="component" value="Unassembled WGS sequence"/>
</dbReference>
<keyword evidence="1" id="KW-0812">Transmembrane</keyword>
<dbReference type="RefSeq" id="WP_004230113.1">
    <property type="nucleotide sequence ID" value="NZ_AEUV02000002.1"/>
</dbReference>
<keyword evidence="1" id="KW-0472">Membrane</keyword>
<dbReference type="EMBL" id="AEUV02000002">
    <property type="protein sequence ID" value="EHI75565.1"/>
    <property type="molecule type" value="Genomic_DNA"/>
</dbReference>
<evidence type="ECO:0000313" key="3">
    <source>
        <dbReference type="Proteomes" id="UP000004322"/>
    </source>
</evidence>
<comment type="caution">
    <text evidence="2">The sequence shown here is derived from an EMBL/GenBank/DDBJ whole genome shotgun (WGS) entry which is preliminary data.</text>
</comment>
<dbReference type="AlphaFoldDB" id="G5JNU9"/>
<evidence type="ECO:0008006" key="4">
    <source>
        <dbReference type="Google" id="ProtNLM"/>
    </source>
</evidence>
<proteinExistence type="predicted"/>
<sequence length="179" mass="20292">MLALVKMRLLVQTVLKQCRFKRYLAVALISGSFLFSLRVSGVTVKDNRLQFQTNRVAQDQNETLGQQSKQVRKLFNPEETQKLDERKDGKAALSGQQRQLFQTTKAVRTSRKQNQTPLFQASVTHTLDIKAGQDEDRWNITAVLLYSGVMLVTLGAAGTISWFVARHTRQEEEQTHAGD</sequence>
<reference evidence="2" key="1">
    <citation type="submission" date="2011-07" db="EMBL/GenBank/DDBJ databases">
        <authorList>
            <person name="Stanhope M.J."/>
            <person name="Durkin A.S."/>
            <person name="Hostetler J."/>
            <person name="Kim M."/>
            <person name="Radune D."/>
            <person name="Singh I."/>
            <person name="Town C.D."/>
        </authorList>
    </citation>
    <scope>NUCLEOTIDE SEQUENCE [LARGE SCALE GENOMIC DNA]</scope>
    <source>
        <strain evidence="2">HS-6</strain>
    </source>
</reference>